<reference evidence="7" key="1">
    <citation type="submission" date="2021-02" db="EMBL/GenBank/DDBJ databases">
        <authorList>
            <person name="Nowell W R."/>
        </authorList>
    </citation>
    <scope>NUCLEOTIDE SEQUENCE</scope>
</reference>
<keyword evidence="5" id="KW-1133">Transmembrane helix</keyword>
<evidence type="ECO:0000313" key="7">
    <source>
        <dbReference type="EMBL" id="CAF3941339.1"/>
    </source>
</evidence>
<dbReference type="InterPro" id="IPR050969">
    <property type="entry name" value="Dev_Signal_Modulators"/>
</dbReference>
<dbReference type="SUPFAM" id="SSF57196">
    <property type="entry name" value="EGF/Laminin"/>
    <property type="match status" value="1"/>
</dbReference>
<organism evidence="7 8">
    <name type="scientific">Rotaria magnacalcarata</name>
    <dbReference type="NCBI Taxonomy" id="392030"/>
    <lineage>
        <taxon>Eukaryota</taxon>
        <taxon>Metazoa</taxon>
        <taxon>Spiralia</taxon>
        <taxon>Gnathifera</taxon>
        <taxon>Rotifera</taxon>
        <taxon>Eurotatoria</taxon>
        <taxon>Bdelloidea</taxon>
        <taxon>Philodinida</taxon>
        <taxon>Philodinidae</taxon>
        <taxon>Rotaria</taxon>
    </lineage>
</organism>
<evidence type="ECO:0000256" key="2">
    <source>
        <dbReference type="ARBA" id="ARBA00023157"/>
    </source>
</evidence>
<feature type="transmembrane region" description="Helical" evidence="5">
    <location>
        <begin position="7"/>
        <end position="26"/>
    </location>
</feature>
<accession>A0A819KAU0</accession>
<dbReference type="InterPro" id="IPR002172">
    <property type="entry name" value="LDrepeatLR_classA_rpt"/>
</dbReference>
<proteinExistence type="predicted"/>
<evidence type="ECO:0000256" key="1">
    <source>
        <dbReference type="ARBA" id="ARBA00022729"/>
    </source>
</evidence>
<comment type="caution">
    <text evidence="7">The sequence shown here is derived from an EMBL/GenBank/DDBJ whole genome shotgun (WGS) entry which is preliminary data.</text>
</comment>
<dbReference type="Gene3D" id="4.10.400.10">
    <property type="entry name" value="Low-density Lipoprotein Receptor"/>
    <property type="match status" value="1"/>
</dbReference>
<gene>
    <name evidence="7" type="ORF">UXM345_LOCUS12776</name>
</gene>
<dbReference type="PROSITE" id="PS00022">
    <property type="entry name" value="EGF_1"/>
    <property type="match status" value="3"/>
</dbReference>
<dbReference type="InterPro" id="IPR000742">
    <property type="entry name" value="EGF"/>
</dbReference>
<feature type="disulfide bond" evidence="3">
    <location>
        <begin position="879"/>
        <end position="889"/>
    </location>
</feature>
<dbReference type="SMART" id="SM00181">
    <property type="entry name" value="EGF"/>
    <property type="match status" value="3"/>
</dbReference>
<dbReference type="PROSITE" id="PS50026">
    <property type="entry name" value="EGF_3"/>
    <property type="match status" value="2"/>
</dbReference>
<dbReference type="CDD" id="cd00112">
    <property type="entry name" value="LDLa"/>
    <property type="match status" value="1"/>
</dbReference>
<dbReference type="AlphaFoldDB" id="A0A819KAU0"/>
<keyword evidence="2 3" id="KW-1015">Disulfide bond</keyword>
<feature type="non-terminal residue" evidence="7">
    <location>
        <position position="1"/>
    </location>
</feature>
<dbReference type="PANTHER" id="PTHR14949">
    <property type="entry name" value="EGF-LIKE-DOMAIN, MULTIPLE 7, 8"/>
    <property type="match status" value="1"/>
</dbReference>
<dbReference type="PRINTS" id="PR00261">
    <property type="entry name" value="LDLRECEPTOR"/>
</dbReference>
<dbReference type="SMART" id="SM00192">
    <property type="entry name" value="LDLa"/>
    <property type="match status" value="6"/>
</dbReference>
<dbReference type="PROSITE" id="PS50068">
    <property type="entry name" value="LDLRA_2"/>
    <property type="match status" value="2"/>
</dbReference>
<evidence type="ECO:0000256" key="4">
    <source>
        <dbReference type="PROSITE-ProRule" id="PRU00124"/>
    </source>
</evidence>
<dbReference type="Gene3D" id="2.10.25.10">
    <property type="entry name" value="Laminin"/>
    <property type="match status" value="2"/>
</dbReference>
<sequence>MFFIVHIIYITLFYPVISSLQINLAFTNQLNDSKSNIKYQHNCLYGDASVSRQNGPYQNIAYCADELLLKLTSNKNTPMETKFFYNCTLPYFGPLCQYKFDEHEPYYTSLNEIIHDSYLFTYQSDTFTCYIHLQCNRGLVPIYLDWTEICNGEFDCVDGEQDEEHCWQLEINECQANEYRCQNGQCIPEDFFRDDIYTPSLTTPDCFDTSDENFQQNSTYKYCTAAEPTFGCEDVACVIPNIIDPLRSLTSSCLVRRYDFIKEQILINPNSTSEFCWSLFKCFIDVSTIIENEECYELLRQNCNQTFYVPTESSLSGELYFTYVTEKMSYLSLNPASPIYVCVKDRFCDKMLLLGKIPFDRNISCYLLEHFLPSYNPQYSYPPLQLIEKFMSLDWACYSIINNRSELCEKSNMYQCINMSKCISRYRINDQIIDCLYGDDEFFNLPRDAQVVSQFGKFFTCSQRNACIPYRLVKDGICHCGEEFQTLCEDENPELIDAKKNISFQVVCDSFVDLLPIIIDGGNETDETECEQWSCNNSYTHCDGHWNCLSGFDEIDCNPTSLLNCSSKHHRCVSVETNRLTCLPLDKAGDGNIDYIGATDEPSLCQFREDLSRWGPFYCEGYFETRCIPITALCNNFNNCLSNDDERFCEKNNLTTFTSICETPYASIRSNAEKFICEYPYQTERWPIVHFSLGEIGSSSEPILHIDDKKVIQHSLNTRRYEQLCHRGLHVRLWLDKKKNLTTIICLCPPSFYGDLCQYQNQRVSLTIQFRSLSDVWRTPFAVVISLIDDSYDRTIHSVEQLMYLPIRDCQRKFNVYLLYSTRPKNQSKNYSIHIDFYEKISLAYRGSFLLSIPFQFLPINRLAVHLNITSDRDIADSCSKHQCVHGQCIKYMNVPMRMTFCRCHQGWSGRSCTIPHHCTCSSNSLCTGVLANNRSICVCRIGHFGPRCLLMNPVCQLNGNATCKNGGQCIPQQEYVHSNKKYTCICRNGFTGERCENHDVKITISFHKDIKLPLTMLVHFIQVKKSAAHERATTFKTIPPDQDSVTLYWSHPFHIVFIELFNKNYYLAVIQRLYKRSLFINKRIDSKYRCKHISELFNETMVKLHLVRRIKYYHLPCQQKLSVNLSCFYDDVHLCLCENDGHQRSANCFKFEHDMKLDCLGQSSCENGGRCFQDSPNCAQTSVCICATCVYGKICQFSTSGFGLSLDAILG</sequence>
<evidence type="ECO:0000256" key="5">
    <source>
        <dbReference type="SAM" id="Phobius"/>
    </source>
</evidence>
<evidence type="ECO:0000256" key="3">
    <source>
        <dbReference type="PROSITE-ProRule" id="PRU00076"/>
    </source>
</evidence>
<keyword evidence="5" id="KW-0812">Transmembrane</keyword>
<dbReference type="InterPro" id="IPR036055">
    <property type="entry name" value="LDL_receptor-like_sf"/>
</dbReference>
<keyword evidence="3" id="KW-0245">EGF-like domain</keyword>
<dbReference type="Pfam" id="PF00008">
    <property type="entry name" value="EGF"/>
    <property type="match status" value="1"/>
</dbReference>
<feature type="domain" description="EGF-like" evidence="6">
    <location>
        <begin position="875"/>
        <end position="914"/>
    </location>
</feature>
<feature type="disulfide bond" evidence="3">
    <location>
        <begin position="987"/>
        <end position="996"/>
    </location>
</feature>
<dbReference type="EMBL" id="CAJOBF010001351">
    <property type="protein sequence ID" value="CAF3941339.1"/>
    <property type="molecule type" value="Genomic_DNA"/>
</dbReference>
<feature type="domain" description="EGF-like" evidence="6">
    <location>
        <begin position="952"/>
        <end position="997"/>
    </location>
</feature>
<feature type="disulfide bond" evidence="4">
    <location>
        <begin position="174"/>
        <end position="186"/>
    </location>
</feature>
<name>A0A819KAU0_9BILA</name>
<dbReference type="GO" id="GO:0005102">
    <property type="term" value="F:signaling receptor binding"/>
    <property type="evidence" value="ECO:0007669"/>
    <property type="project" value="TreeGrafter"/>
</dbReference>
<comment type="caution">
    <text evidence="3">Lacks conserved residue(s) required for the propagation of feature annotation.</text>
</comment>
<dbReference type="Proteomes" id="UP000663842">
    <property type="component" value="Unassembled WGS sequence"/>
</dbReference>
<dbReference type="GO" id="GO:0005576">
    <property type="term" value="C:extracellular region"/>
    <property type="evidence" value="ECO:0007669"/>
    <property type="project" value="TreeGrafter"/>
</dbReference>
<protein>
    <recommendedName>
        <fullName evidence="6">EGF-like domain-containing protein</fullName>
    </recommendedName>
</protein>
<feature type="disulfide bond" evidence="4">
    <location>
        <begin position="634"/>
        <end position="649"/>
    </location>
</feature>
<keyword evidence="1" id="KW-0732">Signal</keyword>
<dbReference type="PROSITE" id="PS01186">
    <property type="entry name" value="EGF_2"/>
    <property type="match status" value="2"/>
</dbReference>
<feature type="disulfide bond" evidence="3">
    <location>
        <begin position="904"/>
        <end position="913"/>
    </location>
</feature>
<evidence type="ECO:0000259" key="6">
    <source>
        <dbReference type="PROSITE" id="PS50026"/>
    </source>
</evidence>
<dbReference type="PANTHER" id="PTHR14949:SF56">
    <property type="entry name" value="EGF-LIKE-DOMAIN, MULTIPLE 7"/>
    <property type="match status" value="1"/>
</dbReference>
<dbReference type="GO" id="GO:0009986">
    <property type="term" value="C:cell surface"/>
    <property type="evidence" value="ECO:0007669"/>
    <property type="project" value="TreeGrafter"/>
</dbReference>
<keyword evidence="5" id="KW-0472">Membrane</keyword>
<evidence type="ECO:0000313" key="8">
    <source>
        <dbReference type="Proteomes" id="UP000663842"/>
    </source>
</evidence>